<dbReference type="CDD" id="cd05802">
    <property type="entry name" value="GlmM"/>
    <property type="match status" value="1"/>
</dbReference>
<dbReference type="FunFam" id="3.30.310.50:FF:000001">
    <property type="entry name" value="Phosphoglucosamine mutase"/>
    <property type="match status" value="1"/>
</dbReference>
<evidence type="ECO:0000259" key="10">
    <source>
        <dbReference type="Pfam" id="PF02878"/>
    </source>
</evidence>
<reference evidence="13" key="1">
    <citation type="journal article" date="2014" name="Int. J. Syst. Evol. Microbiol.">
        <title>Complete genome sequence of Corynebacterium casei LMG S-19264T (=DSM 44701T), isolated from a smear-ripened cheese.</title>
        <authorList>
            <consortium name="US DOE Joint Genome Institute (JGI-PGF)"/>
            <person name="Walter F."/>
            <person name="Albersmeier A."/>
            <person name="Kalinowski J."/>
            <person name="Ruckert C."/>
        </authorList>
    </citation>
    <scope>NUCLEOTIDE SEQUENCE</scope>
    <source>
        <strain evidence="13">CCM 7086</strain>
    </source>
</reference>
<dbReference type="NCBIfam" id="NF008139">
    <property type="entry name" value="PRK10887.1"/>
    <property type="match status" value="1"/>
</dbReference>
<dbReference type="EC" id="5.4.2.10" evidence="6 8"/>
<accession>A0A8J2XUZ5</accession>
<dbReference type="Pfam" id="PF02879">
    <property type="entry name" value="PGM_PMM_II"/>
    <property type="match status" value="1"/>
</dbReference>
<dbReference type="GO" id="GO:0000287">
    <property type="term" value="F:magnesium ion binding"/>
    <property type="evidence" value="ECO:0007669"/>
    <property type="project" value="UniProtKB-UniRule"/>
</dbReference>
<evidence type="ECO:0000259" key="12">
    <source>
        <dbReference type="Pfam" id="PF02880"/>
    </source>
</evidence>
<dbReference type="InterPro" id="IPR006352">
    <property type="entry name" value="GlmM_bact"/>
</dbReference>
<evidence type="ECO:0000259" key="9">
    <source>
        <dbReference type="Pfam" id="PF00408"/>
    </source>
</evidence>
<dbReference type="Proteomes" id="UP000620266">
    <property type="component" value="Unassembled WGS sequence"/>
</dbReference>
<evidence type="ECO:0000256" key="5">
    <source>
        <dbReference type="ARBA" id="ARBA00023235"/>
    </source>
</evidence>
<dbReference type="PANTHER" id="PTHR42946">
    <property type="entry name" value="PHOSPHOHEXOSE MUTASE"/>
    <property type="match status" value="1"/>
</dbReference>
<keyword evidence="4 6" id="KW-0460">Magnesium</keyword>
<comment type="function">
    <text evidence="6 8">Catalyzes the conversion of glucosamine-6-phosphate to glucosamine-1-phosphate.</text>
</comment>
<dbReference type="Pfam" id="PF00408">
    <property type="entry name" value="PGM_PMM_IV"/>
    <property type="match status" value="1"/>
</dbReference>
<dbReference type="GO" id="GO:0009252">
    <property type="term" value="P:peptidoglycan biosynthetic process"/>
    <property type="evidence" value="ECO:0007669"/>
    <property type="project" value="UniProtKB-ARBA"/>
</dbReference>
<comment type="similarity">
    <text evidence="1 6 7">Belongs to the phosphohexose mutase family.</text>
</comment>
<dbReference type="InterPro" id="IPR036900">
    <property type="entry name" value="A-D-PHexomutase_C_sf"/>
</dbReference>
<dbReference type="FunFam" id="3.40.120.10:FF:000003">
    <property type="entry name" value="Phosphoglucosamine mutase"/>
    <property type="match status" value="1"/>
</dbReference>
<feature type="binding site" evidence="6">
    <location>
        <position position="248"/>
    </location>
    <ligand>
        <name>Mg(2+)</name>
        <dbReference type="ChEBI" id="CHEBI:18420"/>
    </ligand>
</feature>
<dbReference type="Pfam" id="PF02878">
    <property type="entry name" value="PGM_PMM_I"/>
    <property type="match status" value="1"/>
</dbReference>
<feature type="domain" description="Alpha-D-phosphohexomutase C-terminal" evidence="9">
    <location>
        <begin position="375"/>
        <end position="441"/>
    </location>
</feature>
<evidence type="ECO:0000256" key="4">
    <source>
        <dbReference type="ARBA" id="ARBA00022842"/>
    </source>
</evidence>
<feature type="modified residue" description="Phosphoserine" evidence="6">
    <location>
        <position position="105"/>
    </location>
</feature>
<keyword evidence="3 6" id="KW-0479">Metal-binding</keyword>
<feature type="domain" description="Alpha-D-phosphohexomutase alpha/beta/alpha" evidence="10">
    <location>
        <begin position="3"/>
        <end position="136"/>
    </location>
</feature>
<name>A0A8J2XUZ5_9BURK</name>
<sequence>MARKYFGTDGVRGRVGEAPITPDFVMRLGYAAGTVLAKAEIPGSRPVVLIGKDTRISGYMLEAALQAGFSAAGVDVMLAGPMPTPAIAYLTRALRLAAGVVISASHNPYEDNGIKFFSASGNKLPDAVELEIEAALEVPMACVESRRLGRATRLDDARGRYIEFCKSTFPNELDLRGTRMVVDCAHGAAYHIAPHVFHELGAEVIAIGDKPNGFNINDKVGATAPQALVEAVQQHKADIGIALDGDADRLIVVDAKGRIFNGDELLYIMVRDRMETRPLEGAVGTLMTNMALEVAFRKMGIGFVRANVGDRYVLEALQERGWLVGGEGSGHMLCLDKHTTGDGIISALQILSALKRSGATLAQLTEDIALYPQSLVNVRVQPGFDWKNNQALQSEKEAVERELGDNGRVLLRASGTEPLIRVMVEAADAAVAERMARRIADKVAA</sequence>
<proteinExistence type="inferred from homology"/>
<dbReference type="InterPro" id="IPR016055">
    <property type="entry name" value="A-D-PHexomutase_a/b/a-I/II/III"/>
</dbReference>
<dbReference type="GO" id="GO:0005829">
    <property type="term" value="C:cytosol"/>
    <property type="evidence" value="ECO:0007669"/>
    <property type="project" value="TreeGrafter"/>
</dbReference>
<keyword evidence="14" id="KW-1185">Reference proteome</keyword>
<comment type="PTM">
    <text evidence="6">Activated by phosphorylation.</text>
</comment>
<comment type="cofactor">
    <cofactor evidence="6">
        <name>Mg(2+)</name>
        <dbReference type="ChEBI" id="CHEBI:18420"/>
    </cofactor>
    <text evidence="6">Binds 1 Mg(2+) ion per subunit.</text>
</comment>
<protein>
    <recommendedName>
        <fullName evidence="6 8">Phosphoglucosamine mutase</fullName>
        <ecNumber evidence="6 8">5.4.2.10</ecNumber>
    </recommendedName>
</protein>
<evidence type="ECO:0000256" key="3">
    <source>
        <dbReference type="ARBA" id="ARBA00022723"/>
    </source>
</evidence>
<comment type="caution">
    <text evidence="13">The sequence shown here is derived from an EMBL/GenBank/DDBJ whole genome shotgun (WGS) entry which is preliminary data.</text>
</comment>
<dbReference type="InterPro" id="IPR005846">
    <property type="entry name" value="A-D-PHexomutase_a/b/a-III"/>
</dbReference>
<dbReference type="FunFam" id="3.40.120.10:FF:000001">
    <property type="entry name" value="Phosphoglucosamine mutase"/>
    <property type="match status" value="1"/>
</dbReference>
<keyword evidence="5 6" id="KW-0413">Isomerase</keyword>
<dbReference type="InterPro" id="IPR016066">
    <property type="entry name" value="A-D-PHexomutase_CS"/>
</dbReference>
<evidence type="ECO:0000256" key="8">
    <source>
        <dbReference type="RuleBase" id="RU004327"/>
    </source>
</evidence>
<dbReference type="InterPro" id="IPR050060">
    <property type="entry name" value="Phosphoglucosamine_mutase"/>
</dbReference>
<dbReference type="InterPro" id="IPR005845">
    <property type="entry name" value="A-D-PHexomutase_a/b/a-II"/>
</dbReference>
<dbReference type="GO" id="GO:0004615">
    <property type="term" value="F:phosphomannomutase activity"/>
    <property type="evidence" value="ECO:0007669"/>
    <property type="project" value="TreeGrafter"/>
</dbReference>
<dbReference type="Gene3D" id="3.40.120.10">
    <property type="entry name" value="Alpha-D-Glucose-1,6-Bisphosphate, subunit A, domain 3"/>
    <property type="match status" value="3"/>
</dbReference>
<keyword evidence="2 6" id="KW-0597">Phosphoprotein</keyword>
<dbReference type="GO" id="GO:0008966">
    <property type="term" value="F:phosphoglucosamine mutase activity"/>
    <property type="evidence" value="ECO:0007669"/>
    <property type="project" value="UniProtKB-UniRule"/>
</dbReference>
<feature type="domain" description="Alpha-D-phosphohexomutase alpha/beta/alpha" evidence="12">
    <location>
        <begin position="261"/>
        <end position="367"/>
    </location>
</feature>
<dbReference type="PRINTS" id="PR00509">
    <property type="entry name" value="PGMPMM"/>
</dbReference>
<dbReference type="RefSeq" id="WP_188395337.1">
    <property type="nucleotide sequence ID" value="NZ_BMCG01000002.1"/>
</dbReference>
<dbReference type="GO" id="GO:0005975">
    <property type="term" value="P:carbohydrate metabolic process"/>
    <property type="evidence" value="ECO:0007669"/>
    <property type="project" value="InterPro"/>
</dbReference>
<reference evidence="13" key="2">
    <citation type="submission" date="2020-09" db="EMBL/GenBank/DDBJ databases">
        <authorList>
            <person name="Sun Q."/>
            <person name="Sedlacek I."/>
        </authorList>
    </citation>
    <scope>NUCLEOTIDE SEQUENCE</scope>
    <source>
        <strain evidence="13">CCM 7086</strain>
    </source>
</reference>
<feature type="binding site" description="via phosphate group" evidence="6">
    <location>
        <position position="105"/>
    </location>
    <ligand>
        <name>Mg(2+)</name>
        <dbReference type="ChEBI" id="CHEBI:18420"/>
    </ligand>
</feature>
<feature type="binding site" evidence="6">
    <location>
        <position position="246"/>
    </location>
    <ligand>
        <name>Mg(2+)</name>
        <dbReference type="ChEBI" id="CHEBI:18420"/>
    </ligand>
</feature>
<evidence type="ECO:0000256" key="7">
    <source>
        <dbReference type="RuleBase" id="RU004326"/>
    </source>
</evidence>
<dbReference type="EMBL" id="BMCG01000002">
    <property type="protein sequence ID" value="GGC04956.1"/>
    <property type="molecule type" value="Genomic_DNA"/>
</dbReference>
<feature type="active site" description="Phosphoserine intermediate" evidence="6">
    <location>
        <position position="105"/>
    </location>
</feature>
<gene>
    <name evidence="6 13" type="primary">glmM</name>
    <name evidence="13" type="ORF">GCM10007205_12690</name>
</gene>
<dbReference type="PANTHER" id="PTHR42946:SF1">
    <property type="entry name" value="PHOSPHOGLUCOMUTASE (ALPHA-D-GLUCOSE-1,6-BISPHOSPHATE-DEPENDENT)"/>
    <property type="match status" value="1"/>
</dbReference>
<dbReference type="GO" id="GO:0006048">
    <property type="term" value="P:UDP-N-acetylglucosamine biosynthetic process"/>
    <property type="evidence" value="ECO:0007669"/>
    <property type="project" value="TreeGrafter"/>
</dbReference>
<feature type="binding site" evidence="6">
    <location>
        <position position="244"/>
    </location>
    <ligand>
        <name>Mg(2+)</name>
        <dbReference type="ChEBI" id="CHEBI:18420"/>
    </ligand>
</feature>
<organism evidence="13 14">
    <name type="scientific">Oxalicibacterium flavum</name>
    <dbReference type="NCBI Taxonomy" id="179467"/>
    <lineage>
        <taxon>Bacteria</taxon>
        <taxon>Pseudomonadati</taxon>
        <taxon>Pseudomonadota</taxon>
        <taxon>Betaproteobacteria</taxon>
        <taxon>Burkholderiales</taxon>
        <taxon>Oxalobacteraceae</taxon>
        <taxon>Oxalicibacterium</taxon>
    </lineage>
</organism>
<comment type="catalytic activity">
    <reaction evidence="6 8">
        <text>alpha-D-glucosamine 1-phosphate = D-glucosamine 6-phosphate</text>
        <dbReference type="Rhea" id="RHEA:23424"/>
        <dbReference type="ChEBI" id="CHEBI:58516"/>
        <dbReference type="ChEBI" id="CHEBI:58725"/>
        <dbReference type="EC" id="5.4.2.10"/>
    </reaction>
</comment>
<evidence type="ECO:0000313" key="13">
    <source>
        <dbReference type="EMBL" id="GGC04956.1"/>
    </source>
</evidence>
<evidence type="ECO:0000256" key="2">
    <source>
        <dbReference type="ARBA" id="ARBA00022553"/>
    </source>
</evidence>
<dbReference type="Pfam" id="PF02880">
    <property type="entry name" value="PGM_PMM_III"/>
    <property type="match status" value="1"/>
</dbReference>
<evidence type="ECO:0000256" key="6">
    <source>
        <dbReference type="HAMAP-Rule" id="MF_01554"/>
    </source>
</evidence>
<evidence type="ECO:0000313" key="14">
    <source>
        <dbReference type="Proteomes" id="UP000620266"/>
    </source>
</evidence>
<dbReference type="NCBIfam" id="TIGR01455">
    <property type="entry name" value="glmM"/>
    <property type="match status" value="1"/>
</dbReference>
<dbReference type="InterPro" id="IPR005841">
    <property type="entry name" value="Alpha-D-phosphohexomutase_SF"/>
</dbReference>
<dbReference type="SUPFAM" id="SSF55957">
    <property type="entry name" value="Phosphoglucomutase, C-terminal domain"/>
    <property type="match status" value="1"/>
</dbReference>
<dbReference type="InterPro" id="IPR005843">
    <property type="entry name" value="A-D-PHexomutase_C"/>
</dbReference>
<evidence type="ECO:0000256" key="1">
    <source>
        <dbReference type="ARBA" id="ARBA00010231"/>
    </source>
</evidence>
<dbReference type="PROSITE" id="PS00710">
    <property type="entry name" value="PGM_PMM"/>
    <property type="match status" value="1"/>
</dbReference>
<dbReference type="InterPro" id="IPR005844">
    <property type="entry name" value="A-D-PHexomutase_a/b/a-I"/>
</dbReference>
<feature type="domain" description="Alpha-D-phosphohexomutase alpha/beta/alpha" evidence="11">
    <location>
        <begin position="160"/>
        <end position="257"/>
    </location>
</feature>
<dbReference type="AlphaFoldDB" id="A0A8J2XUZ5"/>
<dbReference type="HAMAP" id="MF_01554_B">
    <property type="entry name" value="GlmM_B"/>
    <property type="match status" value="1"/>
</dbReference>
<dbReference type="Gene3D" id="3.30.310.50">
    <property type="entry name" value="Alpha-D-phosphohexomutase, C-terminal domain"/>
    <property type="match status" value="1"/>
</dbReference>
<dbReference type="SUPFAM" id="SSF53738">
    <property type="entry name" value="Phosphoglucomutase, first 3 domains"/>
    <property type="match status" value="3"/>
</dbReference>
<evidence type="ECO:0000259" key="11">
    <source>
        <dbReference type="Pfam" id="PF02879"/>
    </source>
</evidence>